<reference evidence="7" key="1">
    <citation type="submission" date="2018-05" db="EMBL/GenBank/DDBJ databases">
        <authorList>
            <person name="Lanie J.A."/>
            <person name="Ng W.-L."/>
            <person name="Kazmierczak K.M."/>
            <person name="Andrzejewski T.M."/>
            <person name="Davidsen T.M."/>
            <person name="Wayne K.J."/>
            <person name="Tettelin H."/>
            <person name="Glass J.I."/>
            <person name="Rusch D."/>
            <person name="Podicherti R."/>
            <person name="Tsui H.-C.T."/>
            <person name="Winkler M.E."/>
        </authorList>
    </citation>
    <scope>NUCLEOTIDE SEQUENCE</scope>
</reference>
<keyword evidence="3" id="KW-0540">Nuclease</keyword>
<dbReference type="GO" id="GO:0030677">
    <property type="term" value="C:ribonuclease P complex"/>
    <property type="evidence" value="ECO:0007669"/>
    <property type="project" value="TreeGrafter"/>
</dbReference>
<evidence type="ECO:0000256" key="6">
    <source>
        <dbReference type="ARBA" id="ARBA00022884"/>
    </source>
</evidence>
<dbReference type="InterPro" id="IPR020539">
    <property type="entry name" value="RNase_P_CS"/>
</dbReference>
<keyword evidence="6" id="KW-0694">RNA-binding</keyword>
<dbReference type="NCBIfam" id="TIGR00188">
    <property type="entry name" value="rnpA"/>
    <property type="match status" value="1"/>
</dbReference>
<evidence type="ECO:0000256" key="3">
    <source>
        <dbReference type="ARBA" id="ARBA00022722"/>
    </source>
</evidence>
<evidence type="ECO:0000313" key="7">
    <source>
        <dbReference type="EMBL" id="SUZ61411.1"/>
    </source>
</evidence>
<organism evidence="7">
    <name type="scientific">marine metagenome</name>
    <dbReference type="NCBI Taxonomy" id="408172"/>
    <lineage>
        <taxon>unclassified sequences</taxon>
        <taxon>metagenomes</taxon>
        <taxon>ecological metagenomes</taxon>
    </lineage>
</organism>
<gene>
    <name evidence="7" type="ORF">METZ01_LOCUS14265</name>
</gene>
<comment type="function">
    <text evidence="1">RNaseP catalyzes the removal of the 5'-leader sequence from pre-tRNA to produce the mature 5'-terminus. It can also cleave other RNA substrates such as 4.5S RNA. The protein component plays an auxiliary but essential role in vivo by binding to the 5'-leader sequence and broadening the substrate specificity of the ribozyme.</text>
</comment>
<keyword evidence="4" id="KW-0255">Endonuclease</keyword>
<dbReference type="Gene3D" id="3.30.230.10">
    <property type="match status" value="1"/>
</dbReference>
<evidence type="ECO:0000256" key="4">
    <source>
        <dbReference type="ARBA" id="ARBA00022759"/>
    </source>
</evidence>
<proteinExistence type="inferred from homology"/>
<sequence length="123" mass="14300">MSSLIKQKNSLDKQQRIERVVKRSDFIRASKTKPIISRGIILQIFKRGNEENPRYGITVTKKIGNAIIRNRIKRRLRHAIKQLLPKYGKSGYDYILIATNEIHNLTWKDILEEIVNALEGTSE</sequence>
<evidence type="ECO:0000256" key="2">
    <source>
        <dbReference type="ARBA" id="ARBA00022694"/>
    </source>
</evidence>
<dbReference type="InterPro" id="IPR020568">
    <property type="entry name" value="Ribosomal_Su5_D2-typ_SF"/>
</dbReference>
<dbReference type="PANTHER" id="PTHR33992:SF1">
    <property type="entry name" value="RIBONUCLEASE P PROTEIN COMPONENT"/>
    <property type="match status" value="1"/>
</dbReference>
<dbReference type="SUPFAM" id="SSF54211">
    <property type="entry name" value="Ribosomal protein S5 domain 2-like"/>
    <property type="match status" value="1"/>
</dbReference>
<dbReference type="GO" id="GO:0000049">
    <property type="term" value="F:tRNA binding"/>
    <property type="evidence" value="ECO:0007669"/>
    <property type="project" value="InterPro"/>
</dbReference>
<name>A0A381P3C2_9ZZZZ</name>
<dbReference type="PANTHER" id="PTHR33992">
    <property type="entry name" value="RIBONUCLEASE P PROTEIN COMPONENT"/>
    <property type="match status" value="1"/>
</dbReference>
<dbReference type="PROSITE" id="PS00648">
    <property type="entry name" value="RIBONUCLEASE_P"/>
    <property type="match status" value="1"/>
</dbReference>
<keyword evidence="2" id="KW-0819">tRNA processing</keyword>
<dbReference type="GO" id="GO:0042781">
    <property type="term" value="F:3'-tRNA processing endoribonuclease activity"/>
    <property type="evidence" value="ECO:0007669"/>
    <property type="project" value="TreeGrafter"/>
</dbReference>
<dbReference type="EMBL" id="UINC01000800">
    <property type="protein sequence ID" value="SUZ61411.1"/>
    <property type="molecule type" value="Genomic_DNA"/>
</dbReference>
<dbReference type="Pfam" id="PF00825">
    <property type="entry name" value="Ribonuclease_P"/>
    <property type="match status" value="1"/>
</dbReference>
<evidence type="ECO:0000256" key="5">
    <source>
        <dbReference type="ARBA" id="ARBA00022801"/>
    </source>
</evidence>
<protein>
    <submittedName>
        <fullName evidence="7">Uncharacterized protein</fullName>
    </submittedName>
</protein>
<keyword evidence="5" id="KW-0378">Hydrolase</keyword>
<evidence type="ECO:0000256" key="1">
    <source>
        <dbReference type="ARBA" id="ARBA00002663"/>
    </source>
</evidence>
<dbReference type="InterPro" id="IPR000100">
    <property type="entry name" value="RNase_P"/>
</dbReference>
<dbReference type="AlphaFoldDB" id="A0A381P3C2"/>
<accession>A0A381P3C2</accession>
<dbReference type="InterPro" id="IPR014721">
    <property type="entry name" value="Ribsml_uS5_D2-typ_fold_subgr"/>
</dbReference>
<dbReference type="HAMAP" id="MF_00227">
    <property type="entry name" value="RNase_P"/>
    <property type="match status" value="1"/>
</dbReference>
<dbReference type="GO" id="GO:0004526">
    <property type="term" value="F:ribonuclease P activity"/>
    <property type="evidence" value="ECO:0007669"/>
    <property type="project" value="InterPro"/>
</dbReference>